<dbReference type="CDD" id="cd04301">
    <property type="entry name" value="NAT_SF"/>
    <property type="match status" value="1"/>
</dbReference>
<accession>A0A3B0YAG8</accession>
<organism evidence="2">
    <name type="scientific">hydrothermal vent metagenome</name>
    <dbReference type="NCBI Taxonomy" id="652676"/>
    <lineage>
        <taxon>unclassified sequences</taxon>
        <taxon>metagenomes</taxon>
        <taxon>ecological metagenomes</taxon>
    </lineage>
</organism>
<evidence type="ECO:0000313" key="2">
    <source>
        <dbReference type="EMBL" id="VAW76571.1"/>
    </source>
</evidence>
<dbReference type="EMBL" id="UOFL01000110">
    <property type="protein sequence ID" value="VAW76571.1"/>
    <property type="molecule type" value="Genomic_DNA"/>
</dbReference>
<dbReference type="InterPro" id="IPR016181">
    <property type="entry name" value="Acyl_CoA_acyltransferase"/>
</dbReference>
<protein>
    <recommendedName>
        <fullName evidence="1">N-acetyltransferase domain-containing protein</fullName>
    </recommendedName>
</protein>
<sequence>MSIGLITEKSWDDIVKIQKEAYTDIPLEDVSILKSKWLSSPQTCAVYSNHENKILAYLLAHPLVGEVPPKLHEKITIAKSSNLYLHDLALAYEVRGKSIAKKLVENLIDNAKVQGFSKILLVAVQNSSGFWAKFGFINIPNAVICLSYGSGPQLMVLELKT</sequence>
<feature type="domain" description="N-acetyltransferase" evidence="1">
    <location>
        <begin position="1"/>
        <end position="160"/>
    </location>
</feature>
<proteinExistence type="predicted"/>
<dbReference type="Gene3D" id="3.40.630.30">
    <property type="match status" value="1"/>
</dbReference>
<reference evidence="2" key="1">
    <citation type="submission" date="2018-06" db="EMBL/GenBank/DDBJ databases">
        <authorList>
            <person name="Zhirakovskaya E."/>
        </authorList>
    </citation>
    <scope>NUCLEOTIDE SEQUENCE</scope>
</reference>
<dbReference type="Pfam" id="PF00583">
    <property type="entry name" value="Acetyltransf_1"/>
    <property type="match status" value="1"/>
</dbReference>
<dbReference type="AlphaFoldDB" id="A0A3B0YAG8"/>
<name>A0A3B0YAG8_9ZZZZ</name>
<dbReference type="GO" id="GO:0016747">
    <property type="term" value="F:acyltransferase activity, transferring groups other than amino-acyl groups"/>
    <property type="evidence" value="ECO:0007669"/>
    <property type="project" value="InterPro"/>
</dbReference>
<dbReference type="InterPro" id="IPR000182">
    <property type="entry name" value="GNAT_dom"/>
</dbReference>
<gene>
    <name evidence="2" type="ORF">MNBD_GAMMA12-2262</name>
</gene>
<dbReference type="PROSITE" id="PS51186">
    <property type="entry name" value="GNAT"/>
    <property type="match status" value="1"/>
</dbReference>
<evidence type="ECO:0000259" key="1">
    <source>
        <dbReference type="PROSITE" id="PS51186"/>
    </source>
</evidence>
<dbReference type="SUPFAM" id="SSF55729">
    <property type="entry name" value="Acyl-CoA N-acyltransferases (Nat)"/>
    <property type="match status" value="1"/>
</dbReference>